<feature type="chain" id="PRO_5035870459" evidence="12">
    <location>
        <begin position="29"/>
        <end position="244"/>
    </location>
</feature>
<keyword evidence="5 11" id="KW-0812">Transmembrane</keyword>
<comment type="cofactor">
    <cofactor evidence="1">
        <name>heme b</name>
        <dbReference type="ChEBI" id="CHEBI:60344"/>
    </cofactor>
</comment>
<evidence type="ECO:0000313" key="14">
    <source>
        <dbReference type="EMBL" id="CAA2961646.1"/>
    </source>
</evidence>
<evidence type="ECO:0000256" key="9">
    <source>
        <dbReference type="ARBA" id="ARBA00023004"/>
    </source>
</evidence>
<feature type="transmembrane region" description="Helical" evidence="11">
    <location>
        <begin position="153"/>
        <end position="176"/>
    </location>
</feature>
<dbReference type="GO" id="GO:0020037">
    <property type="term" value="F:heme binding"/>
    <property type="evidence" value="ECO:0007669"/>
    <property type="project" value="TreeGrafter"/>
</dbReference>
<dbReference type="AlphaFoldDB" id="A0A8S0Q262"/>
<reference evidence="14 15" key="1">
    <citation type="submission" date="2019-12" db="EMBL/GenBank/DDBJ databases">
        <authorList>
            <person name="Alioto T."/>
            <person name="Alioto T."/>
            <person name="Gomez Garrido J."/>
        </authorList>
    </citation>
    <scope>NUCLEOTIDE SEQUENCE [LARGE SCALE GENOMIC DNA]</scope>
</reference>
<evidence type="ECO:0000256" key="2">
    <source>
        <dbReference type="ARBA" id="ARBA00004141"/>
    </source>
</evidence>
<dbReference type="PROSITE" id="PS50939">
    <property type="entry name" value="CYTOCHROME_B561"/>
    <property type="match status" value="1"/>
</dbReference>
<keyword evidence="7" id="KW-0249">Electron transport</keyword>
<evidence type="ECO:0000256" key="11">
    <source>
        <dbReference type="SAM" id="Phobius"/>
    </source>
</evidence>
<protein>
    <submittedName>
        <fullName evidence="14">Cytochrome b561 domain-containing At2g30890-like</fullName>
    </submittedName>
</protein>
<organism evidence="14 15">
    <name type="scientific">Olea europaea subsp. europaea</name>
    <dbReference type="NCBI Taxonomy" id="158383"/>
    <lineage>
        <taxon>Eukaryota</taxon>
        <taxon>Viridiplantae</taxon>
        <taxon>Streptophyta</taxon>
        <taxon>Embryophyta</taxon>
        <taxon>Tracheophyta</taxon>
        <taxon>Spermatophyta</taxon>
        <taxon>Magnoliopsida</taxon>
        <taxon>eudicotyledons</taxon>
        <taxon>Gunneridae</taxon>
        <taxon>Pentapetalae</taxon>
        <taxon>asterids</taxon>
        <taxon>lamiids</taxon>
        <taxon>Lamiales</taxon>
        <taxon>Oleaceae</taxon>
        <taxon>Oleeae</taxon>
        <taxon>Olea</taxon>
    </lineage>
</organism>
<dbReference type="OrthoDB" id="19261at2759"/>
<evidence type="ECO:0000256" key="10">
    <source>
        <dbReference type="ARBA" id="ARBA00023136"/>
    </source>
</evidence>
<keyword evidence="10 11" id="KW-0472">Membrane</keyword>
<dbReference type="Pfam" id="PF03188">
    <property type="entry name" value="Cytochrom_B561"/>
    <property type="match status" value="1"/>
</dbReference>
<dbReference type="GO" id="GO:0140575">
    <property type="term" value="F:transmembrane monodehydroascorbate reductase activity"/>
    <property type="evidence" value="ECO:0007669"/>
    <property type="project" value="InterPro"/>
</dbReference>
<keyword evidence="15" id="KW-1185">Reference proteome</keyword>
<evidence type="ECO:0000313" key="15">
    <source>
        <dbReference type="Proteomes" id="UP000594638"/>
    </source>
</evidence>
<feature type="signal peptide" evidence="12">
    <location>
        <begin position="1"/>
        <end position="28"/>
    </location>
</feature>
<dbReference type="GO" id="GO:0046872">
    <property type="term" value="F:metal ion binding"/>
    <property type="evidence" value="ECO:0007669"/>
    <property type="project" value="UniProtKB-KW"/>
</dbReference>
<evidence type="ECO:0000256" key="7">
    <source>
        <dbReference type="ARBA" id="ARBA00022982"/>
    </source>
</evidence>
<keyword evidence="12" id="KW-0732">Signal</keyword>
<keyword evidence="8 11" id="KW-1133">Transmembrane helix</keyword>
<comment type="subcellular location">
    <subcellularLocation>
        <location evidence="2">Membrane</location>
        <topology evidence="2">Multi-pass membrane protein</topology>
    </subcellularLocation>
</comment>
<feature type="transmembrane region" description="Helical" evidence="11">
    <location>
        <begin position="188"/>
        <end position="207"/>
    </location>
</feature>
<comment type="caution">
    <text evidence="14">The sequence shown here is derived from an EMBL/GenBank/DDBJ whole genome shotgun (WGS) entry which is preliminary data.</text>
</comment>
<sequence>MLSTWKFMPFAIPAGIALLNLLPSVCSSQERHTSNNQKIYEMTPQLLFEIKLHGFLLWASFGFLMPVGILVMRKSNGEESVRRQRIIFYIHVITQILAVLLATVGAVLSMKYLDNSFNNLHQRIGIALYSGIWLQVLTGILRPHRERKGRSIWYIFHWLQGITVSFLGVINIYTGLQAYHEKTSKSARIWTIIFTAKISAMIFLYLLQEKKNYMQKHGVILAVQPNDQELSPRNRQKETPTQNC</sequence>
<evidence type="ECO:0000256" key="12">
    <source>
        <dbReference type="SAM" id="SignalP"/>
    </source>
</evidence>
<evidence type="ECO:0000256" key="4">
    <source>
        <dbReference type="ARBA" id="ARBA00022617"/>
    </source>
</evidence>
<evidence type="ECO:0000256" key="5">
    <source>
        <dbReference type="ARBA" id="ARBA00022692"/>
    </source>
</evidence>
<dbReference type="Proteomes" id="UP000594638">
    <property type="component" value="Unassembled WGS sequence"/>
</dbReference>
<evidence type="ECO:0000256" key="1">
    <source>
        <dbReference type="ARBA" id="ARBA00001970"/>
    </source>
</evidence>
<feature type="transmembrane region" description="Helical" evidence="11">
    <location>
        <begin position="86"/>
        <end position="108"/>
    </location>
</feature>
<keyword evidence="4" id="KW-0349">Heme</keyword>
<evidence type="ECO:0000259" key="13">
    <source>
        <dbReference type="PROSITE" id="PS50939"/>
    </source>
</evidence>
<dbReference type="SMART" id="SM00665">
    <property type="entry name" value="B561"/>
    <property type="match status" value="1"/>
</dbReference>
<evidence type="ECO:0000256" key="8">
    <source>
        <dbReference type="ARBA" id="ARBA00022989"/>
    </source>
</evidence>
<dbReference type="CDD" id="cd08760">
    <property type="entry name" value="Cyt_b561_FRRS1_like"/>
    <property type="match status" value="1"/>
</dbReference>
<keyword evidence="3" id="KW-0813">Transport</keyword>
<dbReference type="EMBL" id="CACTIH010000583">
    <property type="protein sequence ID" value="CAA2961646.1"/>
    <property type="molecule type" value="Genomic_DNA"/>
</dbReference>
<dbReference type="InterPro" id="IPR045150">
    <property type="entry name" value="CYB561D1/2"/>
</dbReference>
<dbReference type="GO" id="GO:0016020">
    <property type="term" value="C:membrane"/>
    <property type="evidence" value="ECO:0007669"/>
    <property type="project" value="UniProtKB-SubCell"/>
</dbReference>
<keyword evidence="6" id="KW-0479">Metal-binding</keyword>
<feature type="transmembrane region" description="Helical" evidence="11">
    <location>
        <begin position="52"/>
        <end position="74"/>
    </location>
</feature>
<evidence type="ECO:0000256" key="3">
    <source>
        <dbReference type="ARBA" id="ARBA00022448"/>
    </source>
</evidence>
<name>A0A8S0Q262_OLEEU</name>
<dbReference type="Gene3D" id="1.20.120.1770">
    <property type="match status" value="1"/>
</dbReference>
<feature type="domain" description="Cytochrome b561" evidence="13">
    <location>
        <begin position="10"/>
        <end position="215"/>
    </location>
</feature>
<proteinExistence type="predicted"/>
<feature type="transmembrane region" description="Helical" evidence="11">
    <location>
        <begin position="120"/>
        <end position="141"/>
    </location>
</feature>
<dbReference type="Gramene" id="OE9A003704T1">
    <property type="protein sequence ID" value="OE9A003704C1"/>
    <property type="gene ID" value="OE9A003704"/>
</dbReference>
<evidence type="ECO:0000256" key="6">
    <source>
        <dbReference type="ARBA" id="ARBA00022723"/>
    </source>
</evidence>
<keyword evidence="9" id="KW-0408">Iron</keyword>
<dbReference type="PANTHER" id="PTHR15422:SF24">
    <property type="entry name" value="DOMON RELATED DOMAIN-CONTAINING PROTEIN"/>
    <property type="match status" value="1"/>
</dbReference>
<dbReference type="InterPro" id="IPR006593">
    <property type="entry name" value="Cyt_b561/ferric_Rdtase_TM"/>
</dbReference>
<accession>A0A8S0Q262</accession>
<gene>
    <name evidence="14" type="ORF">OLEA9_A003704</name>
</gene>
<dbReference type="PANTHER" id="PTHR15422">
    <property type="entry name" value="OS05G0565100 PROTEIN"/>
    <property type="match status" value="1"/>
</dbReference>